<evidence type="ECO:0000256" key="1">
    <source>
        <dbReference type="ARBA" id="ARBA00008791"/>
    </source>
</evidence>
<dbReference type="RefSeq" id="WP_053768121.1">
    <property type="nucleotide sequence ID" value="NZ_LHCI01000106.1"/>
</dbReference>
<proteinExistence type="inferred from homology"/>
<dbReference type="Proteomes" id="UP000037685">
    <property type="component" value="Unassembled WGS sequence"/>
</dbReference>
<dbReference type="Pfam" id="PF00582">
    <property type="entry name" value="Usp"/>
    <property type="match status" value="1"/>
</dbReference>
<sequence length="137" mass="14644">MFKTILLAYDGSDHAKRAAAVAKAEAQAHGARLLVVHAYEPVPDYLGEPFFEEALKRRLERAEKVRAEAMALTGVPREDALLLQGRPAEAILQAAIGEKADLIVMGTRGLGAVGSLFLGSQSQKVVAEAPCPVLLVR</sequence>
<evidence type="ECO:0000259" key="2">
    <source>
        <dbReference type="Pfam" id="PF00582"/>
    </source>
</evidence>
<reference evidence="3 4" key="1">
    <citation type="submission" date="2015-07" db="EMBL/GenBank/DDBJ databases">
        <authorList>
            <person name="Noorani M."/>
        </authorList>
    </citation>
    <scope>NUCLEOTIDE SEQUENCE [LARGE SCALE GENOMIC DNA]</scope>
    <source>
        <strain evidence="4">ATCC 25104 / DSM 625 / JCM 10724 / NBRC 103206 / NCIMB 11243 / YT-1</strain>
    </source>
</reference>
<gene>
    <name evidence="3" type="primary">nhaX_1</name>
    <name evidence="3" type="ORF">BVI061214_01787</name>
</gene>
<comment type="caution">
    <text evidence="3">The sequence shown here is derived from an EMBL/GenBank/DDBJ whole genome shotgun (WGS) entry which is preliminary data.</text>
</comment>
<dbReference type="AlphaFoldDB" id="A0A0N0BM73"/>
<dbReference type="InterPro" id="IPR014729">
    <property type="entry name" value="Rossmann-like_a/b/a_fold"/>
</dbReference>
<dbReference type="PANTHER" id="PTHR46268:SF6">
    <property type="entry name" value="UNIVERSAL STRESS PROTEIN UP12"/>
    <property type="match status" value="1"/>
</dbReference>
<dbReference type="CDD" id="cd00293">
    <property type="entry name" value="USP-like"/>
    <property type="match status" value="1"/>
</dbReference>
<dbReference type="EMBL" id="LHCI01000106">
    <property type="protein sequence ID" value="KOX90593.1"/>
    <property type="molecule type" value="Genomic_DNA"/>
</dbReference>
<dbReference type="Gene3D" id="3.40.50.620">
    <property type="entry name" value="HUPs"/>
    <property type="match status" value="1"/>
</dbReference>
<dbReference type="PRINTS" id="PR01438">
    <property type="entry name" value="UNVRSLSTRESS"/>
</dbReference>
<dbReference type="SMR" id="A0A0N0BM73"/>
<dbReference type="InterPro" id="IPR006016">
    <property type="entry name" value="UspA"/>
</dbReference>
<feature type="domain" description="UspA" evidence="2">
    <location>
        <begin position="1"/>
        <end position="137"/>
    </location>
</feature>
<name>A0A0N0BM73_THEAQ</name>
<dbReference type="PATRIC" id="fig|271.14.peg.1856"/>
<dbReference type="InterPro" id="IPR006015">
    <property type="entry name" value="Universal_stress_UspA"/>
</dbReference>
<evidence type="ECO:0000313" key="4">
    <source>
        <dbReference type="Proteomes" id="UP000037685"/>
    </source>
</evidence>
<protein>
    <submittedName>
        <fullName evidence="3">Stress response protein NhaX</fullName>
    </submittedName>
</protein>
<evidence type="ECO:0000313" key="3">
    <source>
        <dbReference type="EMBL" id="KOX90593.1"/>
    </source>
</evidence>
<dbReference type="PANTHER" id="PTHR46268">
    <property type="entry name" value="STRESS RESPONSE PROTEIN NHAX"/>
    <property type="match status" value="1"/>
</dbReference>
<comment type="similarity">
    <text evidence="1">Belongs to the universal stress protein A family.</text>
</comment>
<dbReference type="SUPFAM" id="SSF52402">
    <property type="entry name" value="Adenine nucleotide alpha hydrolases-like"/>
    <property type="match status" value="1"/>
</dbReference>
<organism evidence="3 4">
    <name type="scientific">Thermus aquaticus</name>
    <dbReference type="NCBI Taxonomy" id="271"/>
    <lineage>
        <taxon>Bacteria</taxon>
        <taxon>Thermotogati</taxon>
        <taxon>Deinococcota</taxon>
        <taxon>Deinococci</taxon>
        <taxon>Thermales</taxon>
        <taxon>Thermaceae</taxon>
        <taxon>Thermus</taxon>
    </lineage>
</organism>
<accession>A0A0N0BM73</accession>